<dbReference type="InterPro" id="IPR027417">
    <property type="entry name" value="P-loop_NTPase"/>
</dbReference>
<dbReference type="Gene3D" id="3.40.50.300">
    <property type="entry name" value="P-loop containing nucleotide triphosphate hydrolases"/>
    <property type="match status" value="1"/>
</dbReference>
<dbReference type="OrthoDB" id="2505066at2759"/>
<evidence type="ECO:0000259" key="1">
    <source>
        <dbReference type="Pfam" id="PF00270"/>
    </source>
</evidence>
<dbReference type="Pfam" id="PF00270">
    <property type="entry name" value="DEAD"/>
    <property type="match status" value="1"/>
</dbReference>
<accession>A0A180GUX8</accession>
<proteinExistence type="predicted"/>
<organism evidence="2">
    <name type="scientific">Puccinia triticina (isolate 1-1 / race 1 (BBBD))</name>
    <name type="common">Brown leaf rust fungus</name>
    <dbReference type="NCBI Taxonomy" id="630390"/>
    <lineage>
        <taxon>Eukaryota</taxon>
        <taxon>Fungi</taxon>
        <taxon>Dikarya</taxon>
        <taxon>Basidiomycota</taxon>
        <taxon>Pucciniomycotina</taxon>
        <taxon>Pucciniomycetes</taxon>
        <taxon>Pucciniales</taxon>
        <taxon>Pucciniaceae</taxon>
        <taxon>Puccinia</taxon>
    </lineage>
</organism>
<gene>
    <name evidence="2" type="ORF">PTTG_26461</name>
</gene>
<dbReference type="EMBL" id="ADAS02000022">
    <property type="protein sequence ID" value="OAV96102.1"/>
    <property type="molecule type" value="Genomic_DNA"/>
</dbReference>
<sequence length="138" mass="15137">MENDHDITSVKKIAVSLPKRITGLSDELLSSYISSASKEFYHDEPKPLQVQTVSALARGENCFVRAGTGFGKTARISEMYFKLFSSQVIVLVLNPLDSLGDDQVIILVDAIPLPVQYAVCKLKGRSQVDAIGKHRVCV</sequence>
<dbReference type="VEuPathDB" id="FungiDB:PTTG_26461"/>
<feature type="domain" description="DEAD/DEAH-box helicase" evidence="1">
    <location>
        <begin position="47"/>
        <end position="120"/>
    </location>
</feature>
<dbReference type="AlphaFoldDB" id="A0A180GUX8"/>
<dbReference type="EnsemblFungi" id="PTTG_26461-t43_1">
    <property type="protein sequence ID" value="PTTG_26461-t43_1-p1"/>
    <property type="gene ID" value="PTTG_26461"/>
</dbReference>
<dbReference type="InterPro" id="IPR011545">
    <property type="entry name" value="DEAD/DEAH_box_helicase_dom"/>
</dbReference>
<keyword evidence="4" id="KW-1185">Reference proteome</keyword>
<dbReference type="GO" id="GO:0005524">
    <property type="term" value="F:ATP binding"/>
    <property type="evidence" value="ECO:0007669"/>
    <property type="project" value="InterPro"/>
</dbReference>
<evidence type="ECO:0000313" key="2">
    <source>
        <dbReference type="EMBL" id="OAV96102.1"/>
    </source>
</evidence>
<protein>
    <recommendedName>
        <fullName evidence="1">DEAD/DEAH-box helicase domain-containing protein</fullName>
    </recommendedName>
</protein>
<reference evidence="3 4" key="3">
    <citation type="journal article" date="2017" name="G3 (Bethesda)">
        <title>Comparative analysis highlights variable genome content of wheat rusts and divergence of the mating loci.</title>
        <authorList>
            <person name="Cuomo C.A."/>
            <person name="Bakkeren G."/>
            <person name="Khalil H.B."/>
            <person name="Panwar V."/>
            <person name="Joly D."/>
            <person name="Linning R."/>
            <person name="Sakthikumar S."/>
            <person name="Song X."/>
            <person name="Adiconis X."/>
            <person name="Fan L."/>
            <person name="Goldberg J.M."/>
            <person name="Levin J.Z."/>
            <person name="Young S."/>
            <person name="Zeng Q."/>
            <person name="Anikster Y."/>
            <person name="Bruce M."/>
            <person name="Wang M."/>
            <person name="Yin C."/>
            <person name="McCallum B."/>
            <person name="Szabo L.J."/>
            <person name="Hulbert S."/>
            <person name="Chen X."/>
            <person name="Fellers J.P."/>
        </authorList>
    </citation>
    <scope>NUCLEOTIDE SEQUENCE</scope>
    <source>
        <strain evidence="4">Isolate 1-1 / race 1 (BBBD)</strain>
        <strain evidence="3">isolate 1-1 / race 1 (BBBD)</strain>
    </source>
</reference>
<dbReference type="GO" id="GO:0003676">
    <property type="term" value="F:nucleic acid binding"/>
    <property type="evidence" value="ECO:0007669"/>
    <property type="project" value="InterPro"/>
</dbReference>
<dbReference type="SUPFAM" id="SSF52540">
    <property type="entry name" value="P-loop containing nucleoside triphosphate hydrolases"/>
    <property type="match status" value="1"/>
</dbReference>
<reference evidence="2" key="2">
    <citation type="submission" date="2016-05" db="EMBL/GenBank/DDBJ databases">
        <title>Comparative analysis highlights variable genome content of wheat rusts and divergence of the mating loci.</title>
        <authorList>
            <person name="Cuomo C.A."/>
            <person name="Bakkeren G."/>
            <person name="Szabo L."/>
            <person name="Khalil H."/>
            <person name="Joly D."/>
            <person name="Goldberg J."/>
            <person name="Young S."/>
            <person name="Zeng Q."/>
            <person name="Fellers J."/>
        </authorList>
    </citation>
    <scope>NUCLEOTIDE SEQUENCE [LARGE SCALE GENOMIC DNA]</scope>
    <source>
        <strain evidence="2">1-1 BBBD Race 1</strain>
    </source>
</reference>
<reference evidence="3" key="4">
    <citation type="submission" date="2025-05" db="UniProtKB">
        <authorList>
            <consortium name="EnsemblFungi"/>
        </authorList>
    </citation>
    <scope>IDENTIFICATION</scope>
    <source>
        <strain evidence="3">isolate 1-1 / race 1 (BBBD)</strain>
    </source>
</reference>
<reference evidence="2" key="1">
    <citation type="submission" date="2009-11" db="EMBL/GenBank/DDBJ databases">
        <authorList>
            <consortium name="The Broad Institute Genome Sequencing Platform"/>
            <person name="Ward D."/>
            <person name="Feldgarden M."/>
            <person name="Earl A."/>
            <person name="Young S.K."/>
            <person name="Zeng Q."/>
            <person name="Koehrsen M."/>
            <person name="Alvarado L."/>
            <person name="Berlin A."/>
            <person name="Bochicchio J."/>
            <person name="Borenstein D."/>
            <person name="Chapman S.B."/>
            <person name="Chen Z."/>
            <person name="Engels R."/>
            <person name="Freedman E."/>
            <person name="Gellesch M."/>
            <person name="Goldberg J."/>
            <person name="Griggs A."/>
            <person name="Gujja S."/>
            <person name="Heilman E."/>
            <person name="Heiman D."/>
            <person name="Hepburn T."/>
            <person name="Howarth C."/>
            <person name="Jen D."/>
            <person name="Larson L."/>
            <person name="Lewis B."/>
            <person name="Mehta T."/>
            <person name="Park D."/>
            <person name="Pearson M."/>
            <person name="Roberts A."/>
            <person name="Saif S."/>
            <person name="Shea T."/>
            <person name="Shenoy N."/>
            <person name="Sisk P."/>
            <person name="Stolte C."/>
            <person name="Sykes S."/>
            <person name="Thomson T."/>
            <person name="Walk T."/>
            <person name="White J."/>
            <person name="Yandava C."/>
            <person name="Izard J."/>
            <person name="Baranova O.V."/>
            <person name="Blanton J.M."/>
            <person name="Tanner A.C."/>
            <person name="Dewhirst F.E."/>
            <person name="Haas B."/>
            <person name="Nusbaum C."/>
            <person name="Birren B."/>
        </authorList>
    </citation>
    <scope>NUCLEOTIDE SEQUENCE [LARGE SCALE GENOMIC DNA]</scope>
    <source>
        <strain evidence="2">1-1 BBBD Race 1</strain>
    </source>
</reference>
<dbReference type="Proteomes" id="UP000005240">
    <property type="component" value="Unassembled WGS sequence"/>
</dbReference>
<evidence type="ECO:0000313" key="4">
    <source>
        <dbReference type="Proteomes" id="UP000005240"/>
    </source>
</evidence>
<name>A0A180GUX8_PUCT1</name>
<evidence type="ECO:0000313" key="3">
    <source>
        <dbReference type="EnsemblFungi" id="PTTG_26461-t43_1-p1"/>
    </source>
</evidence>